<evidence type="ECO:0000259" key="10">
    <source>
        <dbReference type="PROSITE" id="PS51194"/>
    </source>
</evidence>
<keyword evidence="2" id="KW-0547">Nucleotide-binding</keyword>
<dbReference type="InterPro" id="IPR001650">
    <property type="entry name" value="Helicase_C-like"/>
</dbReference>
<dbReference type="InterPro" id="IPR027417">
    <property type="entry name" value="P-loop_NTPase"/>
</dbReference>
<keyword evidence="3" id="KW-0378">Hydrolase</keyword>
<organism evidence="12 13">
    <name type="scientific">Spinacia oleracea</name>
    <name type="common">Spinach</name>
    <dbReference type="NCBI Taxonomy" id="3562"/>
    <lineage>
        <taxon>Eukaryota</taxon>
        <taxon>Viridiplantae</taxon>
        <taxon>Streptophyta</taxon>
        <taxon>Embryophyta</taxon>
        <taxon>Tracheophyta</taxon>
        <taxon>Spermatophyta</taxon>
        <taxon>Magnoliopsida</taxon>
        <taxon>eudicotyledons</taxon>
        <taxon>Gunneridae</taxon>
        <taxon>Pentapetalae</taxon>
        <taxon>Caryophyllales</taxon>
        <taxon>Chenopodiaceae</taxon>
        <taxon>Chenopodioideae</taxon>
        <taxon>Anserineae</taxon>
        <taxon>Spinacia</taxon>
    </lineage>
</organism>
<evidence type="ECO:0000259" key="9">
    <source>
        <dbReference type="PROSITE" id="PS51192"/>
    </source>
</evidence>
<feature type="compositionally biased region" description="Basic residues" evidence="8">
    <location>
        <begin position="566"/>
        <end position="576"/>
    </location>
</feature>
<feature type="domain" description="Helicase C-terminal" evidence="10">
    <location>
        <begin position="407"/>
        <end position="572"/>
    </location>
</feature>
<dbReference type="PROSITE" id="PS51194">
    <property type="entry name" value="HELICASE_CTER"/>
    <property type="match status" value="1"/>
</dbReference>
<feature type="domain" description="DEAD-box RNA helicase Q" evidence="11">
    <location>
        <begin position="72"/>
        <end position="100"/>
    </location>
</feature>
<evidence type="ECO:0000313" key="12">
    <source>
        <dbReference type="Proteomes" id="UP000813463"/>
    </source>
</evidence>
<dbReference type="InterPro" id="IPR014014">
    <property type="entry name" value="RNA_helicase_DEAD_Q_motif"/>
</dbReference>
<dbReference type="InterPro" id="IPR014001">
    <property type="entry name" value="Helicase_ATP-bd"/>
</dbReference>
<dbReference type="SMART" id="SM00487">
    <property type="entry name" value="DEXDc"/>
    <property type="match status" value="1"/>
</dbReference>
<evidence type="ECO:0000256" key="1">
    <source>
        <dbReference type="ARBA" id="ARBA00012552"/>
    </source>
</evidence>
<dbReference type="OrthoDB" id="10256233at2759"/>
<dbReference type="InterPro" id="IPR044742">
    <property type="entry name" value="DEAD/DEAH_RhlB"/>
</dbReference>
<dbReference type="Pfam" id="PF00271">
    <property type="entry name" value="Helicase_C"/>
    <property type="match status" value="1"/>
</dbReference>
<evidence type="ECO:0000313" key="13">
    <source>
        <dbReference type="RefSeq" id="XP_021842819.1"/>
    </source>
</evidence>
<dbReference type="InterPro" id="IPR011545">
    <property type="entry name" value="DEAD/DEAH_box_helicase_dom"/>
</dbReference>
<dbReference type="GeneID" id="110782883"/>
<reference evidence="13" key="2">
    <citation type="submission" date="2025-08" db="UniProtKB">
        <authorList>
            <consortium name="RefSeq"/>
        </authorList>
    </citation>
    <scope>IDENTIFICATION</scope>
    <source>
        <tissue evidence="13">Leaf</tissue>
    </source>
</reference>
<proteinExistence type="predicted"/>
<evidence type="ECO:0000259" key="11">
    <source>
        <dbReference type="PROSITE" id="PS51195"/>
    </source>
</evidence>
<dbReference type="PANTHER" id="PTHR47958">
    <property type="entry name" value="ATP-DEPENDENT RNA HELICASE DBP3"/>
    <property type="match status" value="1"/>
</dbReference>
<dbReference type="EC" id="3.6.4.13" evidence="1"/>
<evidence type="ECO:0000256" key="5">
    <source>
        <dbReference type="ARBA" id="ARBA00022840"/>
    </source>
</evidence>
<dbReference type="AlphaFoldDB" id="A0A9R0I527"/>
<dbReference type="GO" id="GO:0003729">
    <property type="term" value="F:mRNA binding"/>
    <property type="evidence" value="ECO:0000318"/>
    <property type="project" value="GO_Central"/>
</dbReference>
<evidence type="ECO:0000256" key="3">
    <source>
        <dbReference type="ARBA" id="ARBA00022801"/>
    </source>
</evidence>
<dbReference type="GO" id="GO:0016787">
    <property type="term" value="F:hydrolase activity"/>
    <property type="evidence" value="ECO:0007669"/>
    <property type="project" value="UniProtKB-KW"/>
</dbReference>
<dbReference type="Gene3D" id="3.40.50.300">
    <property type="entry name" value="P-loop containing nucleotide triphosphate hydrolases"/>
    <property type="match status" value="2"/>
</dbReference>
<dbReference type="GO" id="GO:0003724">
    <property type="term" value="F:RNA helicase activity"/>
    <property type="evidence" value="ECO:0000318"/>
    <property type="project" value="GO_Central"/>
</dbReference>
<accession>A0A9R0I527</accession>
<evidence type="ECO:0000256" key="4">
    <source>
        <dbReference type="ARBA" id="ARBA00022806"/>
    </source>
</evidence>
<evidence type="ECO:0000256" key="8">
    <source>
        <dbReference type="SAM" id="MobiDB-lite"/>
    </source>
</evidence>
<dbReference type="Pfam" id="PF00270">
    <property type="entry name" value="DEAD"/>
    <property type="match status" value="1"/>
</dbReference>
<dbReference type="Proteomes" id="UP000813463">
    <property type="component" value="Chromosome 1"/>
</dbReference>
<sequence>MLQICKIYRQPSIISPLFLSPHPPFYHPIKLISCRPLHHRYTITIKAFATATATSEALNNGGDDTFFANDAISWASLRVSEKLSRSLNNAGFSKPSLIQAACIPSILSGKDTVVAAETGSGKTHGYLVPLAEKLLHARNDPGIEAPVLGKNHLSQLSLVLCPNVMLCEQVVRMANLLCGDDGEPLLRAAAVCGKQGWPHKKPDIIVSTPVALLNYLYDVDRERNRQFNFLRGVKHVVFDEADLLLCGSFQNQVIRLINMLRFDEKLLSRSKTSPSKETKELNPDIQLSFDCEDEDDQLGDISVEEEDDLLSDISVEEEEEIVVDSAMLAEEVSGSGVRRGWRRSREIYERSKQYIFVAATLPVNGKQTAGGVLKRLFPGASWVSGNYLHCHNPRLEQRWVEVSIDTQVDTLVNAVNQGVKSNSYGSDAAVNRTMVFANTVDAVESVAKILQSSGIQCFCYHRNSSLEESTKNLVDFRERGGVLVCTDAAARGLDIPNVSHVIQAEFASCAVDFLHRVGRTARAGQFGVVTSLYSEQNQDLVDAVREAEMLGKPVETAFSRKRGFRNKVKKRGRSRARNASPVAEVL</sequence>
<keyword evidence="5" id="KW-0067">ATP-binding</keyword>
<feature type="short sequence motif" description="Q motif" evidence="7">
    <location>
        <begin position="72"/>
        <end position="100"/>
    </location>
</feature>
<dbReference type="PROSITE" id="PS51192">
    <property type="entry name" value="HELICASE_ATP_BIND_1"/>
    <property type="match status" value="1"/>
</dbReference>
<name>A0A9R0I527_SPIOL</name>
<keyword evidence="6" id="KW-0694">RNA-binding</keyword>
<dbReference type="RefSeq" id="XP_021842819.1">
    <property type="nucleotide sequence ID" value="XM_021987127.2"/>
</dbReference>
<dbReference type="GO" id="GO:0009507">
    <property type="term" value="C:chloroplast"/>
    <property type="evidence" value="ECO:0000318"/>
    <property type="project" value="GO_Central"/>
</dbReference>
<evidence type="ECO:0000256" key="7">
    <source>
        <dbReference type="PROSITE-ProRule" id="PRU00552"/>
    </source>
</evidence>
<keyword evidence="12" id="KW-1185">Reference proteome</keyword>
<gene>
    <name evidence="13" type="primary">LOC110782883</name>
</gene>
<dbReference type="PROSITE" id="PS51195">
    <property type="entry name" value="Q_MOTIF"/>
    <property type="match status" value="1"/>
</dbReference>
<dbReference type="KEGG" id="soe:110782883"/>
<keyword evidence="4 13" id="KW-0347">Helicase</keyword>
<dbReference type="GO" id="GO:0005524">
    <property type="term" value="F:ATP binding"/>
    <property type="evidence" value="ECO:0007669"/>
    <property type="project" value="UniProtKB-KW"/>
</dbReference>
<feature type="domain" description="Helicase ATP-binding" evidence="9">
    <location>
        <begin position="103"/>
        <end position="291"/>
    </location>
</feature>
<reference evidence="12" key="1">
    <citation type="journal article" date="2021" name="Nat. Commun.">
        <title>Genomic analyses provide insights into spinach domestication and the genetic basis of agronomic traits.</title>
        <authorList>
            <person name="Cai X."/>
            <person name="Sun X."/>
            <person name="Xu C."/>
            <person name="Sun H."/>
            <person name="Wang X."/>
            <person name="Ge C."/>
            <person name="Zhang Z."/>
            <person name="Wang Q."/>
            <person name="Fei Z."/>
            <person name="Jiao C."/>
            <person name="Wang Q."/>
        </authorList>
    </citation>
    <scope>NUCLEOTIDE SEQUENCE [LARGE SCALE GENOMIC DNA]</scope>
    <source>
        <strain evidence="12">cv. Varoflay</strain>
    </source>
</reference>
<feature type="region of interest" description="Disordered" evidence="8">
    <location>
        <begin position="566"/>
        <end position="586"/>
    </location>
</feature>
<dbReference type="SMART" id="SM00490">
    <property type="entry name" value="HELICc"/>
    <property type="match status" value="1"/>
</dbReference>
<protein>
    <recommendedName>
        <fullName evidence="1">RNA helicase</fullName>
        <ecNumber evidence="1">3.6.4.13</ecNumber>
    </recommendedName>
</protein>
<dbReference type="CDD" id="cd18787">
    <property type="entry name" value="SF2_C_DEAD"/>
    <property type="match status" value="1"/>
</dbReference>
<dbReference type="SUPFAM" id="SSF52540">
    <property type="entry name" value="P-loop containing nucleoside triphosphate hydrolases"/>
    <property type="match status" value="1"/>
</dbReference>
<dbReference type="CDD" id="cd00268">
    <property type="entry name" value="DEADc"/>
    <property type="match status" value="1"/>
</dbReference>
<evidence type="ECO:0000256" key="6">
    <source>
        <dbReference type="ARBA" id="ARBA00022884"/>
    </source>
</evidence>
<evidence type="ECO:0000256" key="2">
    <source>
        <dbReference type="ARBA" id="ARBA00022741"/>
    </source>
</evidence>